<feature type="region of interest" description="Disordered" evidence="1">
    <location>
        <begin position="40"/>
        <end position="72"/>
    </location>
</feature>
<dbReference type="EMBL" id="AVOT02005996">
    <property type="protein sequence ID" value="MBW0480512.1"/>
    <property type="molecule type" value="Genomic_DNA"/>
</dbReference>
<organism evidence="2 3">
    <name type="scientific">Austropuccinia psidii MF-1</name>
    <dbReference type="NCBI Taxonomy" id="1389203"/>
    <lineage>
        <taxon>Eukaryota</taxon>
        <taxon>Fungi</taxon>
        <taxon>Dikarya</taxon>
        <taxon>Basidiomycota</taxon>
        <taxon>Pucciniomycotina</taxon>
        <taxon>Pucciniomycetes</taxon>
        <taxon>Pucciniales</taxon>
        <taxon>Sphaerophragmiaceae</taxon>
        <taxon>Austropuccinia</taxon>
    </lineage>
</organism>
<feature type="compositionally biased region" description="Basic and acidic residues" evidence="1">
    <location>
        <begin position="51"/>
        <end position="72"/>
    </location>
</feature>
<proteinExistence type="predicted"/>
<gene>
    <name evidence="2" type="ORF">O181_020227</name>
</gene>
<accession>A0A9Q3CD28</accession>
<evidence type="ECO:0000313" key="3">
    <source>
        <dbReference type="Proteomes" id="UP000765509"/>
    </source>
</evidence>
<name>A0A9Q3CD28_9BASI</name>
<evidence type="ECO:0000256" key="1">
    <source>
        <dbReference type="SAM" id="MobiDB-lite"/>
    </source>
</evidence>
<keyword evidence="3" id="KW-1185">Reference proteome</keyword>
<protein>
    <submittedName>
        <fullName evidence="2">Uncharacterized protein</fullName>
    </submittedName>
</protein>
<dbReference type="AlphaFoldDB" id="A0A9Q3CD28"/>
<comment type="caution">
    <text evidence="2">The sequence shown here is derived from an EMBL/GenBank/DDBJ whole genome shotgun (WGS) entry which is preliminary data.</text>
</comment>
<reference evidence="2" key="1">
    <citation type="submission" date="2021-03" db="EMBL/GenBank/DDBJ databases">
        <title>Draft genome sequence of rust myrtle Austropuccinia psidii MF-1, a brazilian biotype.</title>
        <authorList>
            <person name="Quecine M.C."/>
            <person name="Pachon D.M.R."/>
            <person name="Bonatelli M.L."/>
            <person name="Correr F.H."/>
            <person name="Franceschini L.M."/>
            <person name="Leite T.F."/>
            <person name="Margarido G.R.A."/>
            <person name="Almeida C.A."/>
            <person name="Ferrarezi J.A."/>
            <person name="Labate C.A."/>
        </authorList>
    </citation>
    <scope>NUCLEOTIDE SEQUENCE</scope>
    <source>
        <strain evidence="2">MF-1</strain>
    </source>
</reference>
<feature type="region of interest" description="Disordered" evidence="1">
    <location>
        <begin position="104"/>
        <end position="160"/>
    </location>
</feature>
<feature type="compositionally biased region" description="Basic residues" evidence="1">
    <location>
        <begin position="134"/>
        <end position="154"/>
    </location>
</feature>
<sequence length="192" mass="22120">MTPSNQMDLDQDIKVINPKTQNVSPEERHKWMIPELEPATKTRVGSSSIPLDRDNKHLSLRKGESLGPEKSEYHLKGWTPISCKGKVKQIQAWLKNQIMLSENQKKQLFPKKEKIPVEAPQASKSKNTPQQAPKKGKKAPKRNTKGKAKPKWKKSYAQSYRIPKREKTAINNLFNMARALMELKNKEEERIN</sequence>
<dbReference type="Proteomes" id="UP000765509">
    <property type="component" value="Unassembled WGS sequence"/>
</dbReference>
<evidence type="ECO:0000313" key="2">
    <source>
        <dbReference type="EMBL" id="MBW0480512.1"/>
    </source>
</evidence>